<dbReference type="PROSITE" id="PS50885">
    <property type="entry name" value="HAMP"/>
    <property type="match status" value="1"/>
</dbReference>
<dbReference type="Proteomes" id="UP001501074">
    <property type="component" value="Unassembled WGS sequence"/>
</dbReference>
<dbReference type="Pfam" id="PF12729">
    <property type="entry name" value="4HB_MCP_1"/>
    <property type="match status" value="1"/>
</dbReference>
<dbReference type="PANTHER" id="PTHR32089:SF112">
    <property type="entry name" value="LYSOZYME-LIKE PROTEIN-RELATED"/>
    <property type="match status" value="1"/>
</dbReference>
<keyword evidence="1 6" id="KW-0812">Transmembrane</keyword>
<dbReference type="InterPro" id="IPR004089">
    <property type="entry name" value="MCPsignal_dom"/>
</dbReference>
<dbReference type="EMBL" id="BAAAZO010000003">
    <property type="protein sequence ID" value="GAA3610449.1"/>
    <property type="molecule type" value="Genomic_DNA"/>
</dbReference>
<dbReference type="CDD" id="cd06225">
    <property type="entry name" value="HAMP"/>
    <property type="match status" value="1"/>
</dbReference>
<evidence type="ECO:0000313" key="9">
    <source>
        <dbReference type="EMBL" id="GAA3610449.1"/>
    </source>
</evidence>
<feature type="domain" description="Methyl-accepting transducer" evidence="7">
    <location>
        <begin position="283"/>
        <end position="505"/>
    </location>
</feature>
<keyword evidence="10" id="KW-1185">Reference proteome</keyword>
<keyword evidence="3 5" id="KW-0807">Transducer</keyword>
<keyword evidence="2 6" id="KW-1133">Transmembrane helix</keyword>
<feature type="transmembrane region" description="Helical" evidence="6">
    <location>
        <begin position="190"/>
        <end position="210"/>
    </location>
</feature>
<proteinExistence type="inferred from homology"/>
<evidence type="ECO:0000256" key="1">
    <source>
        <dbReference type="ARBA" id="ARBA00022692"/>
    </source>
</evidence>
<evidence type="ECO:0000256" key="2">
    <source>
        <dbReference type="ARBA" id="ARBA00022989"/>
    </source>
</evidence>
<evidence type="ECO:0000256" key="6">
    <source>
        <dbReference type="SAM" id="Phobius"/>
    </source>
</evidence>
<evidence type="ECO:0000259" key="8">
    <source>
        <dbReference type="PROSITE" id="PS50885"/>
    </source>
</evidence>
<comment type="caution">
    <text evidence="9">The sequence shown here is derived from an EMBL/GenBank/DDBJ whole genome shotgun (WGS) entry which is preliminary data.</text>
</comment>
<accession>A0ABP6ZI64</accession>
<feature type="domain" description="HAMP" evidence="8">
    <location>
        <begin position="212"/>
        <end position="264"/>
    </location>
</feature>
<gene>
    <name evidence="9" type="ORF">GCM10022223_28260</name>
</gene>
<evidence type="ECO:0000256" key="5">
    <source>
        <dbReference type="PROSITE-ProRule" id="PRU00284"/>
    </source>
</evidence>
<comment type="similarity">
    <text evidence="4">Belongs to the methyl-accepting chemotaxis (MCP) protein family.</text>
</comment>
<evidence type="ECO:0008006" key="11">
    <source>
        <dbReference type="Google" id="ProtNLM"/>
    </source>
</evidence>
<dbReference type="InterPro" id="IPR003660">
    <property type="entry name" value="HAMP_dom"/>
</dbReference>
<feature type="transmembrane region" description="Helical" evidence="6">
    <location>
        <begin position="18"/>
        <end position="39"/>
    </location>
</feature>
<dbReference type="PROSITE" id="PS50111">
    <property type="entry name" value="CHEMOTAXIS_TRANSDUC_2"/>
    <property type="match status" value="1"/>
</dbReference>
<evidence type="ECO:0000256" key="4">
    <source>
        <dbReference type="ARBA" id="ARBA00029447"/>
    </source>
</evidence>
<dbReference type="Pfam" id="PF00015">
    <property type="entry name" value="MCPsignal"/>
    <property type="match status" value="1"/>
</dbReference>
<dbReference type="PANTHER" id="PTHR32089">
    <property type="entry name" value="METHYL-ACCEPTING CHEMOTAXIS PROTEIN MCPB"/>
    <property type="match status" value="1"/>
</dbReference>
<evidence type="ECO:0000313" key="10">
    <source>
        <dbReference type="Proteomes" id="UP001501074"/>
    </source>
</evidence>
<dbReference type="InterPro" id="IPR024478">
    <property type="entry name" value="HlyB_4HB_MCP"/>
</dbReference>
<sequence length="527" mass="54666">MSEAAAVRGFRFTIGRRLALLGGIGLAVAILSNVAALMMSAHVKDLQEQERTHLKALVLIKQLDTRASELKVDGYKALLSQKPADLKQDLSDDSATVDELFTGLDALSLQADDKQMLAGVRTAFDDYVKAIGTVIDAAVSDQDTARGNYEAIQTANDATDEAVGNAADVLDKASSELEASAASTSRTMNVMIMLILVVGAVIVVVSTVALSRAISRRAVQAVRVMKAVAAGDLSQHIGDHGNDEIGDISEALDDATTRIRTVFTSIASTSARLRGASGGLTEVAAEVGRSAMQTSQQAEVVSRTADEVSTNVQSVAAGGEEMTVSIAEIARNAQEAARVATGAVSAVESTTGTMNKLGDSSREIGDVVKLITSIAEQTNLLALNATIEAARAGDAGKGFAVVADEVKQLAQETARATEDISKRVETIQDDADSATSAITEIANVIAQINEFQTTIASAVEEQTVTTQSINAGVATAADGSSEIARNISGVASAANTTTATIGQAEDSARELAGMSDELSRLVSGFRF</sequence>
<name>A0ABP6ZI64_9ACTN</name>
<keyword evidence="6" id="KW-0472">Membrane</keyword>
<evidence type="ECO:0000256" key="3">
    <source>
        <dbReference type="ARBA" id="ARBA00023224"/>
    </source>
</evidence>
<dbReference type="Gene3D" id="1.10.287.950">
    <property type="entry name" value="Methyl-accepting chemotaxis protein"/>
    <property type="match status" value="1"/>
</dbReference>
<dbReference type="SMART" id="SM00283">
    <property type="entry name" value="MA"/>
    <property type="match status" value="1"/>
</dbReference>
<dbReference type="SUPFAM" id="SSF58104">
    <property type="entry name" value="Methyl-accepting chemotaxis protein (MCP) signaling domain"/>
    <property type="match status" value="1"/>
</dbReference>
<reference evidence="10" key="1">
    <citation type="journal article" date="2019" name="Int. J. Syst. Evol. Microbiol.">
        <title>The Global Catalogue of Microorganisms (GCM) 10K type strain sequencing project: providing services to taxonomists for standard genome sequencing and annotation.</title>
        <authorList>
            <consortium name="The Broad Institute Genomics Platform"/>
            <consortium name="The Broad Institute Genome Sequencing Center for Infectious Disease"/>
            <person name="Wu L."/>
            <person name="Ma J."/>
        </authorList>
    </citation>
    <scope>NUCLEOTIDE SEQUENCE [LARGE SCALE GENOMIC DNA]</scope>
    <source>
        <strain evidence="10">JCM 16902</strain>
    </source>
</reference>
<organism evidence="9 10">
    <name type="scientific">Kineosporia mesophila</name>
    <dbReference type="NCBI Taxonomy" id="566012"/>
    <lineage>
        <taxon>Bacteria</taxon>
        <taxon>Bacillati</taxon>
        <taxon>Actinomycetota</taxon>
        <taxon>Actinomycetes</taxon>
        <taxon>Kineosporiales</taxon>
        <taxon>Kineosporiaceae</taxon>
        <taxon>Kineosporia</taxon>
    </lineage>
</organism>
<protein>
    <recommendedName>
        <fullName evidence="11">Methyl-accepting chemotaxis protein</fullName>
    </recommendedName>
</protein>
<evidence type="ECO:0000259" key="7">
    <source>
        <dbReference type="PROSITE" id="PS50111"/>
    </source>
</evidence>
<dbReference type="Pfam" id="PF00672">
    <property type="entry name" value="HAMP"/>
    <property type="match status" value="1"/>
</dbReference>
<dbReference type="SMART" id="SM00304">
    <property type="entry name" value="HAMP"/>
    <property type="match status" value="2"/>
</dbReference>